<dbReference type="Pfam" id="PF00211">
    <property type="entry name" value="Guanylate_cyc"/>
    <property type="match status" value="1"/>
</dbReference>
<dbReference type="AlphaFoldDB" id="A0A7C3IJX1"/>
<dbReference type="InterPro" id="IPR050697">
    <property type="entry name" value="Adenylyl/Guanylyl_Cyclase_3/4"/>
</dbReference>
<dbReference type="GO" id="GO:0006171">
    <property type="term" value="P:cAMP biosynthetic process"/>
    <property type="evidence" value="ECO:0007669"/>
    <property type="project" value="TreeGrafter"/>
</dbReference>
<evidence type="ECO:0000313" key="2">
    <source>
        <dbReference type="EMBL" id="HFH29185.1"/>
    </source>
</evidence>
<dbReference type="SUPFAM" id="SSF55073">
    <property type="entry name" value="Nucleotide cyclase"/>
    <property type="match status" value="1"/>
</dbReference>
<dbReference type="InterPro" id="IPR001054">
    <property type="entry name" value="A/G_cyclase"/>
</dbReference>
<dbReference type="EMBL" id="DSVL01000206">
    <property type="protein sequence ID" value="HFH29185.1"/>
    <property type="molecule type" value="Genomic_DNA"/>
</dbReference>
<feature type="domain" description="Guanylate cyclase" evidence="1">
    <location>
        <begin position="48"/>
        <end position="180"/>
    </location>
</feature>
<sequence length="228" mass="25225">MPNILPFTEKITSCTDGTLLQQYFSEELIEYIRITGTNPLENRHQQVSVLFFDIRNSTGIAEQLAPKLFAQFLNDILTDIIDLVCGARGSVNKILGDGLLAVFGAPVSSGDDAFNAVKVGLEIQNYLQTYNDVRPDYLIQPIEAGVGIATGQVFAGIIGSVHRQEYTVLGDPVNVASRLESLTRYCPDKVLMDEGTYQLIKGRFETLRTYKSQVRGKSKPIKVYGIMP</sequence>
<dbReference type="SMART" id="SM00044">
    <property type="entry name" value="CYCc"/>
    <property type="match status" value="1"/>
</dbReference>
<name>A0A7C3IJX1_9SPIR</name>
<dbReference type="PANTHER" id="PTHR43081:SF1">
    <property type="entry name" value="ADENYLATE CYCLASE, TERMINAL-DIFFERENTIATION SPECIFIC"/>
    <property type="match status" value="1"/>
</dbReference>
<accession>A0A7C3IJX1</accession>
<protein>
    <submittedName>
        <fullName evidence="2">Adenylate/guanylate cyclase domain-containing protein</fullName>
    </submittedName>
</protein>
<organism evidence="2">
    <name type="scientific">Gracilinema caldarium</name>
    <dbReference type="NCBI Taxonomy" id="215591"/>
    <lineage>
        <taxon>Bacteria</taxon>
        <taxon>Pseudomonadati</taxon>
        <taxon>Spirochaetota</taxon>
        <taxon>Spirochaetia</taxon>
        <taxon>Spirochaetales</taxon>
        <taxon>Breznakiellaceae</taxon>
        <taxon>Gracilinema</taxon>
    </lineage>
</organism>
<gene>
    <name evidence="2" type="ORF">ENS59_06690</name>
</gene>
<dbReference type="PROSITE" id="PS50125">
    <property type="entry name" value="GUANYLATE_CYCLASE_2"/>
    <property type="match status" value="1"/>
</dbReference>
<dbReference type="CDD" id="cd07302">
    <property type="entry name" value="CHD"/>
    <property type="match status" value="1"/>
</dbReference>
<evidence type="ECO:0000259" key="1">
    <source>
        <dbReference type="PROSITE" id="PS50125"/>
    </source>
</evidence>
<reference evidence="2" key="1">
    <citation type="journal article" date="2020" name="mSystems">
        <title>Genome- and Community-Level Interaction Insights into Carbon Utilization and Element Cycling Functions of Hydrothermarchaeota in Hydrothermal Sediment.</title>
        <authorList>
            <person name="Zhou Z."/>
            <person name="Liu Y."/>
            <person name="Xu W."/>
            <person name="Pan J."/>
            <person name="Luo Z.H."/>
            <person name="Li M."/>
        </authorList>
    </citation>
    <scope>NUCLEOTIDE SEQUENCE [LARGE SCALE GENOMIC DNA]</scope>
    <source>
        <strain evidence="2">SpSt-503</strain>
    </source>
</reference>
<proteinExistence type="predicted"/>
<dbReference type="PANTHER" id="PTHR43081">
    <property type="entry name" value="ADENYLATE CYCLASE, TERMINAL-DIFFERENTIATION SPECIFIC-RELATED"/>
    <property type="match status" value="1"/>
</dbReference>
<dbReference type="GO" id="GO:0035556">
    <property type="term" value="P:intracellular signal transduction"/>
    <property type="evidence" value="ECO:0007669"/>
    <property type="project" value="InterPro"/>
</dbReference>
<dbReference type="InterPro" id="IPR029787">
    <property type="entry name" value="Nucleotide_cyclase"/>
</dbReference>
<dbReference type="GO" id="GO:0004016">
    <property type="term" value="F:adenylate cyclase activity"/>
    <property type="evidence" value="ECO:0007669"/>
    <property type="project" value="UniProtKB-ARBA"/>
</dbReference>
<dbReference type="Gene3D" id="3.30.70.1230">
    <property type="entry name" value="Nucleotide cyclase"/>
    <property type="match status" value="1"/>
</dbReference>
<comment type="caution">
    <text evidence="2">The sequence shown here is derived from an EMBL/GenBank/DDBJ whole genome shotgun (WGS) entry which is preliminary data.</text>
</comment>